<dbReference type="AlphaFoldDB" id="A0A418W016"/>
<dbReference type="OrthoDB" id="6193218at2"/>
<sequence>MPTDSTPANAQSSAKADAAARLERVALHCDATSYDAASAEPLLLVALRVRGNRILTGGALVLRGQENGFPTDAGDRLRRFIGQRPLIGYFLDFSAAMVERLTGGPLANERIEVSGLYYDRKVRSLSKSAVDLRLDSLIQDLDLPVRADDARGTALAAAMAWLRLTNAG</sequence>
<proteinExistence type="predicted"/>
<organism evidence="1 2">
    <name type="scientific">Azospirillum cavernae</name>
    <dbReference type="NCBI Taxonomy" id="2320860"/>
    <lineage>
        <taxon>Bacteria</taxon>
        <taxon>Pseudomonadati</taxon>
        <taxon>Pseudomonadota</taxon>
        <taxon>Alphaproteobacteria</taxon>
        <taxon>Rhodospirillales</taxon>
        <taxon>Azospirillaceae</taxon>
        <taxon>Azospirillum</taxon>
    </lineage>
</organism>
<accession>A0A418W016</accession>
<reference evidence="1 2" key="1">
    <citation type="submission" date="2018-09" db="EMBL/GenBank/DDBJ databases">
        <authorList>
            <person name="Zhu H."/>
        </authorList>
    </citation>
    <scope>NUCLEOTIDE SEQUENCE [LARGE SCALE GENOMIC DNA]</scope>
    <source>
        <strain evidence="1 2">K2W22B-5</strain>
    </source>
</reference>
<dbReference type="RefSeq" id="WP_119828944.1">
    <property type="nucleotide sequence ID" value="NZ_QYUL01000001.1"/>
</dbReference>
<dbReference type="Proteomes" id="UP000283458">
    <property type="component" value="Unassembled WGS sequence"/>
</dbReference>
<comment type="caution">
    <text evidence="1">The sequence shown here is derived from an EMBL/GenBank/DDBJ whole genome shotgun (WGS) entry which is preliminary data.</text>
</comment>
<name>A0A418W016_9PROT</name>
<gene>
    <name evidence="1" type="ORF">D3877_00985</name>
</gene>
<evidence type="ECO:0000313" key="2">
    <source>
        <dbReference type="Proteomes" id="UP000283458"/>
    </source>
</evidence>
<evidence type="ECO:0000313" key="1">
    <source>
        <dbReference type="EMBL" id="RJF83304.1"/>
    </source>
</evidence>
<dbReference type="EMBL" id="QYUL01000001">
    <property type="protein sequence ID" value="RJF83304.1"/>
    <property type="molecule type" value="Genomic_DNA"/>
</dbReference>
<protein>
    <submittedName>
        <fullName evidence="1">DNA polymerase III</fullName>
    </submittedName>
</protein>
<keyword evidence="2" id="KW-1185">Reference proteome</keyword>